<feature type="non-terminal residue" evidence="2">
    <location>
        <position position="1"/>
    </location>
</feature>
<keyword evidence="1" id="KW-0472">Membrane</keyword>
<name>A0A6J4S5U4_9ACTN</name>
<sequence>SLGGLVVGLFVGYSCGRRAAEAEAERPGALSGLIGGAVAAPVFAVGASAGALVAARGVGSPRIAATLSDVMGTQVSPDEAWTLFLLSIVLAAVLQTAVFVGTATIAGALAGRRKD</sequence>
<reference evidence="2" key="1">
    <citation type="submission" date="2020-02" db="EMBL/GenBank/DDBJ databases">
        <authorList>
            <person name="Meier V. D."/>
        </authorList>
    </citation>
    <scope>NUCLEOTIDE SEQUENCE</scope>
    <source>
        <strain evidence="2">AVDCRST_MAG05</strain>
    </source>
</reference>
<protein>
    <submittedName>
        <fullName evidence="2">Uncharacterized protein</fullName>
    </submittedName>
</protein>
<keyword evidence="1" id="KW-0812">Transmembrane</keyword>
<dbReference type="EMBL" id="CADCVM010000199">
    <property type="protein sequence ID" value="CAA9489993.1"/>
    <property type="molecule type" value="Genomic_DNA"/>
</dbReference>
<proteinExistence type="predicted"/>
<keyword evidence="1" id="KW-1133">Transmembrane helix</keyword>
<gene>
    <name evidence="2" type="ORF">AVDCRST_MAG05-1818</name>
</gene>
<organism evidence="2">
    <name type="scientific">uncultured Rubrobacteraceae bacterium</name>
    <dbReference type="NCBI Taxonomy" id="349277"/>
    <lineage>
        <taxon>Bacteria</taxon>
        <taxon>Bacillati</taxon>
        <taxon>Actinomycetota</taxon>
        <taxon>Rubrobacteria</taxon>
        <taxon>Rubrobacterales</taxon>
        <taxon>Rubrobacteraceae</taxon>
        <taxon>environmental samples</taxon>
    </lineage>
</organism>
<evidence type="ECO:0000313" key="2">
    <source>
        <dbReference type="EMBL" id="CAA9489993.1"/>
    </source>
</evidence>
<feature type="transmembrane region" description="Helical" evidence="1">
    <location>
        <begin position="81"/>
        <end position="110"/>
    </location>
</feature>
<dbReference type="AlphaFoldDB" id="A0A6J4S5U4"/>
<evidence type="ECO:0000256" key="1">
    <source>
        <dbReference type="SAM" id="Phobius"/>
    </source>
</evidence>
<accession>A0A6J4S5U4</accession>